<dbReference type="Proteomes" id="UP000067476">
    <property type="component" value="Chromosome"/>
</dbReference>
<dbReference type="GO" id="GO:0006260">
    <property type="term" value="P:DNA replication"/>
    <property type="evidence" value="ECO:0007669"/>
    <property type="project" value="TreeGrafter"/>
</dbReference>
<dbReference type="PANTHER" id="PTHR30050">
    <property type="entry name" value="CHROMOSOMAL REPLICATION INITIATOR PROTEIN DNAA"/>
    <property type="match status" value="1"/>
</dbReference>
<evidence type="ECO:0000313" key="3">
    <source>
        <dbReference type="Proteomes" id="UP000067476"/>
    </source>
</evidence>
<dbReference type="Pfam" id="PF00308">
    <property type="entry name" value="Bac_DnaA"/>
    <property type="match status" value="1"/>
</dbReference>
<dbReference type="SUPFAM" id="SSF52540">
    <property type="entry name" value="P-loop containing nucleoside triphosphate hydrolases"/>
    <property type="match status" value="1"/>
</dbReference>
<dbReference type="AlphaFoldDB" id="A0A0K1W0X4"/>
<proteinExistence type="predicted"/>
<dbReference type="Gene3D" id="3.40.50.300">
    <property type="entry name" value="P-loop containing nucleotide triphosphate hydrolases"/>
    <property type="match status" value="1"/>
</dbReference>
<sequence>MDVNSIEDIKKNPDMISLINKYNITDETLIKNSKVISSFLKDYVFCKSNEPLVNCKQLMKGVQQKLIYKNKIFYITSKKCNHWLYENKFYKFDENILYCDYDKKSIRITLGDYVKTINETPKNLTVLNFLEKFKKTIDTSDWKGFYLHGAPGVGKTYLLKLVANTMAGLDKKVIFVSVNKLIKIIKDTFNNTFANERNNFFDKCCDVDVLILDDIGGEVVSDWSRDELLFGILNYRMENKLTTHFSSNFSIKELEDNYLNQKLKTSDQKSFDKIKTLRFTERIKGSAYAVNIKGSNKRY</sequence>
<dbReference type="PATRIC" id="fig|216942.3.peg.165"/>
<dbReference type="STRING" id="216942.SLITO_v1c01650"/>
<keyword evidence="3" id="KW-1185">Reference proteome</keyword>
<gene>
    <name evidence="2" type="primary">dnaI</name>
    <name evidence="2" type="ORF">SLITO_v1c01650</name>
</gene>
<feature type="domain" description="Chromosomal replication initiator protein DnaA ATPAse" evidence="1">
    <location>
        <begin position="141"/>
        <end position="264"/>
    </location>
</feature>
<dbReference type="InterPro" id="IPR013317">
    <property type="entry name" value="DnaA_dom"/>
</dbReference>
<dbReference type="InterPro" id="IPR027417">
    <property type="entry name" value="P-loop_NTPase"/>
</dbReference>
<dbReference type="EMBL" id="CP012357">
    <property type="protein sequence ID" value="AKX33831.1"/>
    <property type="molecule type" value="Genomic_DNA"/>
</dbReference>
<dbReference type="PANTHER" id="PTHR30050:SF8">
    <property type="entry name" value="PRIMOSOMAL PROTEIN DNAI"/>
    <property type="match status" value="1"/>
</dbReference>
<evidence type="ECO:0000259" key="1">
    <source>
        <dbReference type="Pfam" id="PF00308"/>
    </source>
</evidence>
<organism evidence="2 3">
    <name type="scientific">Spiroplasma litorale</name>
    <dbReference type="NCBI Taxonomy" id="216942"/>
    <lineage>
        <taxon>Bacteria</taxon>
        <taxon>Bacillati</taxon>
        <taxon>Mycoplasmatota</taxon>
        <taxon>Mollicutes</taxon>
        <taxon>Entomoplasmatales</taxon>
        <taxon>Spiroplasmataceae</taxon>
        <taxon>Spiroplasma</taxon>
    </lineage>
</organism>
<reference evidence="2 3" key="1">
    <citation type="journal article" date="2015" name="Genome Announc.">
        <title>Complete Genome Sequence of Spiroplasma litorale TN-1T (DSM 21781), a Bacterium Isolated from a Green-Eyed Horsefly (Tabanus nigrovittatus).</title>
        <authorList>
            <person name="Lo W.S."/>
            <person name="Lai Y.C."/>
            <person name="Lien Y.W."/>
            <person name="Wang T.H."/>
            <person name="Kuo C.H."/>
        </authorList>
    </citation>
    <scope>NUCLEOTIDE SEQUENCE [LARGE SCALE GENOMIC DNA]</scope>
    <source>
        <strain evidence="2 3">TN-1</strain>
    </source>
</reference>
<dbReference type="CDD" id="cd00009">
    <property type="entry name" value="AAA"/>
    <property type="match status" value="1"/>
</dbReference>
<protein>
    <submittedName>
        <fullName evidence="2">Primosomal protein DnaI</fullName>
    </submittedName>
</protein>
<name>A0A0K1W0X4_9MOLU</name>
<dbReference type="OrthoDB" id="61127at2"/>
<accession>A0A0K1W0X4</accession>
<dbReference type="KEGG" id="sll:SLITO_v1c01650"/>
<evidence type="ECO:0000313" key="2">
    <source>
        <dbReference type="EMBL" id="AKX33831.1"/>
    </source>
</evidence>
<dbReference type="RefSeq" id="WP_075057928.1">
    <property type="nucleotide sequence ID" value="NZ_CP012357.1"/>
</dbReference>